<evidence type="ECO:0000313" key="11">
    <source>
        <dbReference type="Proteomes" id="UP000240509"/>
    </source>
</evidence>
<evidence type="ECO:0000259" key="9">
    <source>
        <dbReference type="PROSITE" id="PS51826"/>
    </source>
</evidence>
<dbReference type="PROSITE" id="PS51826">
    <property type="entry name" value="PSBD"/>
    <property type="match status" value="2"/>
</dbReference>
<evidence type="ECO:0000256" key="6">
    <source>
        <dbReference type="RuleBase" id="RU003423"/>
    </source>
</evidence>
<dbReference type="Gene3D" id="2.40.50.100">
    <property type="match status" value="1"/>
</dbReference>
<evidence type="ECO:0000256" key="3">
    <source>
        <dbReference type="ARBA" id="ARBA00022679"/>
    </source>
</evidence>
<feature type="compositionally biased region" description="Basic and acidic residues" evidence="7">
    <location>
        <begin position="86"/>
        <end position="98"/>
    </location>
</feature>
<dbReference type="CDD" id="cd06849">
    <property type="entry name" value="lipoyl_domain"/>
    <property type="match status" value="1"/>
</dbReference>
<dbReference type="InterPro" id="IPR050743">
    <property type="entry name" value="2-oxoacid_DH_E2_comp"/>
</dbReference>
<gene>
    <name evidence="10" type="ORF">C6Y45_11440</name>
</gene>
<evidence type="ECO:0000313" key="10">
    <source>
        <dbReference type="EMBL" id="PTL38367.1"/>
    </source>
</evidence>
<dbReference type="Pfam" id="PF02817">
    <property type="entry name" value="E3_binding"/>
    <property type="match status" value="2"/>
</dbReference>
<dbReference type="PANTHER" id="PTHR43178:SF5">
    <property type="entry name" value="LIPOAMIDE ACYLTRANSFERASE COMPONENT OF BRANCHED-CHAIN ALPHA-KETO ACID DEHYDROGENASE COMPLEX, MITOCHONDRIAL"/>
    <property type="match status" value="1"/>
</dbReference>
<dbReference type="InterPro" id="IPR003016">
    <property type="entry name" value="2-oxoA_DH_lipoyl-BS"/>
</dbReference>
<dbReference type="Pfam" id="PF00198">
    <property type="entry name" value="2-oxoacid_dh"/>
    <property type="match status" value="1"/>
</dbReference>
<dbReference type="Pfam" id="PF00364">
    <property type="entry name" value="Biotin_lipoyl"/>
    <property type="match status" value="1"/>
</dbReference>
<dbReference type="InterPro" id="IPR004167">
    <property type="entry name" value="PSBD"/>
</dbReference>
<accession>A0A2T4U4N8</accession>
<keyword evidence="5 6" id="KW-0012">Acyltransferase</keyword>
<evidence type="ECO:0000256" key="1">
    <source>
        <dbReference type="ARBA" id="ARBA00001938"/>
    </source>
</evidence>
<dbReference type="InterPro" id="IPR001078">
    <property type="entry name" value="2-oxoacid_DH_actylTfrase"/>
</dbReference>
<comment type="caution">
    <text evidence="10">The sequence shown here is derived from an EMBL/GenBank/DDBJ whole genome shotgun (WGS) entry which is preliminary data.</text>
</comment>
<dbReference type="InterPro" id="IPR000089">
    <property type="entry name" value="Biotin_lipoyl"/>
</dbReference>
<dbReference type="InterPro" id="IPR036625">
    <property type="entry name" value="E3-bd_dom_sf"/>
</dbReference>
<dbReference type="RefSeq" id="WP_107585359.1">
    <property type="nucleotide sequence ID" value="NZ_PZJJ01000019.1"/>
</dbReference>
<evidence type="ECO:0000256" key="4">
    <source>
        <dbReference type="ARBA" id="ARBA00022823"/>
    </source>
</evidence>
<dbReference type="SUPFAM" id="SSF52777">
    <property type="entry name" value="CoA-dependent acyltransferases"/>
    <property type="match status" value="1"/>
</dbReference>
<dbReference type="Gene3D" id="3.30.559.10">
    <property type="entry name" value="Chloramphenicol acetyltransferase-like domain"/>
    <property type="match status" value="1"/>
</dbReference>
<feature type="region of interest" description="Disordered" evidence="7">
    <location>
        <begin position="86"/>
        <end position="106"/>
    </location>
</feature>
<dbReference type="GO" id="GO:0016407">
    <property type="term" value="F:acetyltransferase activity"/>
    <property type="evidence" value="ECO:0007669"/>
    <property type="project" value="TreeGrafter"/>
</dbReference>
<proteinExistence type="inferred from homology"/>
<dbReference type="InterPro" id="IPR011053">
    <property type="entry name" value="Single_hybrid_motif"/>
</dbReference>
<dbReference type="SUPFAM" id="SSF47005">
    <property type="entry name" value="Peripheral subunit-binding domain of 2-oxo acid dehydrogenase complex"/>
    <property type="match status" value="2"/>
</dbReference>
<dbReference type="EMBL" id="PZJJ01000019">
    <property type="protein sequence ID" value="PTL38367.1"/>
    <property type="molecule type" value="Genomic_DNA"/>
</dbReference>
<feature type="domain" description="Peripheral subunit-binding (PSBD)" evidence="9">
    <location>
        <begin position="105"/>
        <end position="142"/>
    </location>
</feature>
<dbReference type="PANTHER" id="PTHR43178">
    <property type="entry name" value="DIHYDROLIPOAMIDE ACETYLTRANSFERASE COMPONENT OF PYRUVATE DEHYDROGENASE COMPLEX"/>
    <property type="match status" value="1"/>
</dbReference>
<dbReference type="InterPro" id="IPR023213">
    <property type="entry name" value="CAT-like_dom_sf"/>
</dbReference>
<dbReference type="PROSITE" id="PS50968">
    <property type="entry name" value="BIOTINYL_LIPOYL"/>
    <property type="match status" value="1"/>
</dbReference>
<comment type="cofactor">
    <cofactor evidence="1 6">
        <name>(R)-lipoate</name>
        <dbReference type="ChEBI" id="CHEBI:83088"/>
    </cofactor>
</comment>
<dbReference type="SUPFAM" id="SSF51230">
    <property type="entry name" value="Single hybrid motif"/>
    <property type="match status" value="1"/>
</dbReference>
<dbReference type="PROSITE" id="PS00189">
    <property type="entry name" value="LIPOYL"/>
    <property type="match status" value="1"/>
</dbReference>
<dbReference type="EC" id="2.3.1.-" evidence="6"/>
<feature type="domain" description="Peripheral subunit-binding (PSBD)" evidence="9">
    <location>
        <begin position="152"/>
        <end position="189"/>
    </location>
</feature>
<sequence>MASEVLMPKLGAQMEEGTIVSWLVELGEFIEKGDPLVEIQTDKVTMEVEAEHEGHLIKIIFEENEAVPVHTPIAYIGEKGEKVKAKVEGSQNKEEEKQQSNVKTPRTPLARKIAEEENISLDQVTGTGPNGRIQKKDILIYQSEKEAKPAKRATPLAKKVAEKQNIDINEVEGSGHYGKVNKEDVLTLSSNSPADTSQERSEMVKPIKGLRRAIAESMKKSAFEAPHVTLYSEIDMTEAVQLRNMLLPLIEEKEKVRISFNDIILKAVGDTLHKHPGMNISFNKDQITYHEKVNIGMAVAIEDGLVVPVIRNITNKTLSDITKETKDLGRRAIVHQLKGEEMKGSTFTVSNLGKYAVDHFNPIINQPNAAILGIGQISKKPAVKQGEVTVRSIMGVSLSFDHRALDGAPAAAFLSDVKRLLEDPFKLLI</sequence>
<dbReference type="Proteomes" id="UP000240509">
    <property type="component" value="Unassembled WGS sequence"/>
</dbReference>
<evidence type="ECO:0000256" key="7">
    <source>
        <dbReference type="SAM" id="MobiDB-lite"/>
    </source>
</evidence>
<evidence type="ECO:0000259" key="8">
    <source>
        <dbReference type="PROSITE" id="PS50968"/>
    </source>
</evidence>
<keyword evidence="3 6" id="KW-0808">Transferase</keyword>
<organism evidence="10 11">
    <name type="scientific">Alkalicoccus saliphilus</name>
    <dbReference type="NCBI Taxonomy" id="200989"/>
    <lineage>
        <taxon>Bacteria</taxon>
        <taxon>Bacillati</taxon>
        <taxon>Bacillota</taxon>
        <taxon>Bacilli</taxon>
        <taxon>Bacillales</taxon>
        <taxon>Bacillaceae</taxon>
        <taxon>Alkalicoccus</taxon>
    </lineage>
</organism>
<comment type="similarity">
    <text evidence="2 6">Belongs to the 2-oxoacid dehydrogenase family.</text>
</comment>
<feature type="domain" description="Lipoyl-binding" evidence="8">
    <location>
        <begin position="2"/>
        <end position="77"/>
    </location>
</feature>
<keyword evidence="4 6" id="KW-0450">Lipoyl</keyword>
<evidence type="ECO:0000256" key="2">
    <source>
        <dbReference type="ARBA" id="ARBA00007317"/>
    </source>
</evidence>
<dbReference type="OrthoDB" id="9805770at2"/>
<dbReference type="FunFam" id="3.30.559.10:FF:000007">
    <property type="entry name" value="Dihydrolipoamide acetyltransferase component of pyruvate dehydrogenase complex"/>
    <property type="match status" value="1"/>
</dbReference>
<keyword evidence="11" id="KW-1185">Reference proteome</keyword>
<protein>
    <recommendedName>
        <fullName evidence="6">Dihydrolipoamide acetyltransferase component of pyruvate dehydrogenase complex</fullName>
        <ecNumber evidence="6">2.3.1.-</ecNumber>
    </recommendedName>
</protein>
<dbReference type="GO" id="GO:0031405">
    <property type="term" value="F:lipoic acid binding"/>
    <property type="evidence" value="ECO:0007669"/>
    <property type="project" value="TreeGrafter"/>
</dbReference>
<reference evidence="10 11" key="1">
    <citation type="submission" date="2018-03" db="EMBL/GenBank/DDBJ databases">
        <title>Alkalicoccus saliphilus sp. nov., isolated from a mineral pool.</title>
        <authorList>
            <person name="Zhao B."/>
        </authorList>
    </citation>
    <scope>NUCLEOTIDE SEQUENCE [LARGE SCALE GENOMIC DNA]</scope>
    <source>
        <strain evidence="10 11">6AG</strain>
    </source>
</reference>
<evidence type="ECO:0000256" key="5">
    <source>
        <dbReference type="ARBA" id="ARBA00023315"/>
    </source>
</evidence>
<dbReference type="GO" id="GO:0005737">
    <property type="term" value="C:cytoplasm"/>
    <property type="evidence" value="ECO:0007669"/>
    <property type="project" value="TreeGrafter"/>
</dbReference>
<dbReference type="Gene3D" id="4.10.320.10">
    <property type="entry name" value="E3-binding domain"/>
    <property type="match status" value="2"/>
</dbReference>
<name>A0A2T4U4N8_9BACI</name>
<dbReference type="AlphaFoldDB" id="A0A2T4U4N8"/>